<dbReference type="InterPro" id="IPR051757">
    <property type="entry name" value="Beta-gal_alpha2-3_sialyltrans"/>
</dbReference>
<dbReference type="EC" id="2.4.3.2" evidence="18"/>
<feature type="binding site" evidence="38">
    <location>
        <position position="98"/>
    </location>
    <ligand>
        <name>substrate</name>
    </ligand>
</feature>
<evidence type="ECO:0000256" key="17">
    <source>
        <dbReference type="ARBA" id="ARBA00036292"/>
    </source>
</evidence>
<feature type="disulfide bond" evidence="39">
    <location>
        <begin position="134"/>
        <end position="273"/>
    </location>
</feature>
<comment type="catalytic activity">
    <reaction evidence="30">
        <text>a ganglioside GA1 + CMP-N-acetyl-beta-neuraminate = a ganglioside GM1b + CMP + H(+)</text>
        <dbReference type="Rhea" id="RHEA:48244"/>
        <dbReference type="ChEBI" id="CHEBI:15378"/>
        <dbReference type="ChEBI" id="CHEBI:57812"/>
        <dbReference type="ChEBI" id="CHEBI:60377"/>
        <dbReference type="ChEBI" id="CHEBI:88069"/>
        <dbReference type="ChEBI" id="CHEBI:90151"/>
    </reaction>
    <physiologicalReaction direction="left-to-right" evidence="30">
        <dbReference type="Rhea" id="RHEA:48245"/>
    </physiologicalReaction>
</comment>
<gene>
    <name evidence="41" type="ORF">IRJ41_008705</name>
</gene>
<keyword evidence="6" id="KW-0964">Secreted</keyword>
<evidence type="ECO:0000256" key="25">
    <source>
        <dbReference type="ARBA" id="ARBA00042682"/>
    </source>
</evidence>
<keyword evidence="16" id="KW-0325">Glycoprotein</keyword>
<comment type="caution">
    <text evidence="41">The sequence shown here is derived from an EMBL/GenBank/DDBJ whole genome shotgun (WGS) entry which is preliminary data.</text>
</comment>
<evidence type="ECO:0000256" key="27">
    <source>
        <dbReference type="ARBA" id="ARBA00042991"/>
    </source>
</evidence>
<feature type="binding site" evidence="38">
    <location>
        <position position="305"/>
    </location>
    <ligand>
        <name>substrate</name>
    </ligand>
</feature>
<evidence type="ECO:0000256" key="5">
    <source>
        <dbReference type="ARBA" id="ARBA00006003"/>
    </source>
</evidence>
<dbReference type="InterPro" id="IPR001675">
    <property type="entry name" value="Glyco_trans_29"/>
</dbReference>
<keyword evidence="12" id="KW-0333">Golgi apparatus</keyword>
<evidence type="ECO:0000256" key="6">
    <source>
        <dbReference type="ARBA" id="ARBA00022525"/>
    </source>
</evidence>
<evidence type="ECO:0000256" key="24">
    <source>
        <dbReference type="ARBA" id="ARBA00042448"/>
    </source>
</evidence>
<dbReference type="PANTHER" id="PTHR46032:SF6">
    <property type="entry name" value="CMP-N-ACETYLNEURAMINATE-BETA-GALACTOSAMIDE-ALPHA-2,3-SIALYLTRANSFERASE 1"/>
    <property type="match status" value="1"/>
</dbReference>
<keyword evidence="11 40" id="KW-1133">Transmembrane helix</keyword>
<feature type="binding site" evidence="38">
    <location>
        <position position="258"/>
    </location>
    <ligand>
        <name>substrate</name>
    </ligand>
</feature>
<dbReference type="GO" id="GO:0047288">
    <property type="term" value="F:beta-D-galactosyl-(1-&gt;3)-N-acetyl-beta-D-galactosaminide alpha-2,3- sialyltransferase"/>
    <property type="evidence" value="ECO:0007669"/>
    <property type="project" value="UniProtKB-EC"/>
</dbReference>
<evidence type="ECO:0000256" key="36">
    <source>
        <dbReference type="ARBA" id="ARBA00081332"/>
    </source>
</evidence>
<dbReference type="InterPro" id="IPR012163">
    <property type="entry name" value="Sialyl_trans"/>
</dbReference>
<dbReference type="GO" id="GO:0006629">
    <property type="term" value="P:lipid metabolic process"/>
    <property type="evidence" value="ECO:0007669"/>
    <property type="project" value="UniProtKB-KW"/>
</dbReference>
<feature type="binding site" evidence="38">
    <location>
        <position position="291"/>
    </location>
    <ligand>
        <name>substrate</name>
    </ligand>
</feature>
<evidence type="ECO:0000256" key="29">
    <source>
        <dbReference type="ARBA" id="ARBA00043773"/>
    </source>
</evidence>
<dbReference type="PIRSF" id="PIRSF005557">
    <property type="entry name" value="Sialyl_trans"/>
    <property type="match status" value="1"/>
</dbReference>
<evidence type="ECO:0000256" key="19">
    <source>
        <dbReference type="ARBA" id="ARBA00039107"/>
    </source>
</evidence>
<evidence type="ECO:0000256" key="3">
    <source>
        <dbReference type="ARBA" id="ARBA00004922"/>
    </source>
</evidence>
<evidence type="ECO:0000256" key="14">
    <source>
        <dbReference type="ARBA" id="ARBA00023136"/>
    </source>
</evidence>
<comment type="catalytic activity">
    <reaction evidence="32">
        <text>a globoside GalGb4Cer + CMP-N-acetyl-beta-neuraminate = a globoside MSGG + CMP + H(+)</text>
        <dbReference type="Rhea" id="RHEA:65372"/>
        <dbReference type="ChEBI" id="CHEBI:15378"/>
        <dbReference type="ChEBI" id="CHEBI:57812"/>
        <dbReference type="ChEBI" id="CHEBI:60377"/>
        <dbReference type="ChEBI" id="CHEBI:140623"/>
        <dbReference type="ChEBI" id="CHEBI:140691"/>
    </reaction>
    <physiologicalReaction direction="left-to-right" evidence="32">
        <dbReference type="Rhea" id="RHEA:65373"/>
    </physiologicalReaction>
</comment>
<evidence type="ECO:0000256" key="23">
    <source>
        <dbReference type="ARBA" id="ARBA00042022"/>
    </source>
</evidence>
<evidence type="ECO:0000256" key="10">
    <source>
        <dbReference type="ARBA" id="ARBA00022968"/>
    </source>
</evidence>
<evidence type="ECO:0000256" key="2">
    <source>
        <dbReference type="ARBA" id="ARBA00004613"/>
    </source>
</evidence>
<keyword evidence="13" id="KW-0443">Lipid metabolism</keyword>
<dbReference type="FunFam" id="3.90.1480.20:FF:000002">
    <property type="entry name" value="CMP-N-acetylneuraminate-beta-galactosamide- alpha-2,3-sialyltransferase 2"/>
    <property type="match status" value="1"/>
</dbReference>
<comment type="pathway">
    <text evidence="4">Glycolipid biosynthesis.</text>
</comment>
<dbReference type="GO" id="GO:0005576">
    <property type="term" value="C:extracellular region"/>
    <property type="evidence" value="ECO:0007669"/>
    <property type="project" value="UniProtKB-SubCell"/>
</dbReference>
<comment type="subcellular location">
    <subcellularLocation>
        <location evidence="1">Golgi apparatus</location>
        <location evidence="1">Golgi stack membrane</location>
        <topology evidence="1">Single-pass type II membrane protein</topology>
    </subcellularLocation>
    <subcellularLocation>
        <location evidence="2">Secreted</location>
    </subcellularLocation>
</comment>
<evidence type="ECO:0000256" key="34">
    <source>
        <dbReference type="ARBA" id="ARBA00072809"/>
    </source>
</evidence>
<evidence type="ECO:0000256" key="11">
    <source>
        <dbReference type="ARBA" id="ARBA00022989"/>
    </source>
</evidence>
<keyword evidence="42" id="KW-1185">Reference proteome</keyword>
<keyword evidence="7" id="KW-0328">Glycosyltransferase</keyword>
<evidence type="ECO:0000256" key="31">
    <source>
        <dbReference type="ARBA" id="ARBA00047509"/>
    </source>
</evidence>
<organism evidence="41 42">
    <name type="scientific">Triplophysa rosa</name>
    <name type="common">Cave loach</name>
    <dbReference type="NCBI Taxonomy" id="992332"/>
    <lineage>
        <taxon>Eukaryota</taxon>
        <taxon>Metazoa</taxon>
        <taxon>Chordata</taxon>
        <taxon>Craniata</taxon>
        <taxon>Vertebrata</taxon>
        <taxon>Euteleostomi</taxon>
        <taxon>Actinopterygii</taxon>
        <taxon>Neopterygii</taxon>
        <taxon>Teleostei</taxon>
        <taxon>Ostariophysi</taxon>
        <taxon>Cypriniformes</taxon>
        <taxon>Nemacheilidae</taxon>
        <taxon>Triplophysa</taxon>
    </lineage>
</organism>
<evidence type="ECO:0000256" key="30">
    <source>
        <dbReference type="ARBA" id="ARBA00043816"/>
    </source>
</evidence>
<evidence type="ECO:0000256" key="35">
    <source>
        <dbReference type="ARBA" id="ARBA00081228"/>
    </source>
</evidence>
<keyword evidence="15" id="KW-1015">Disulfide bond</keyword>
<comment type="catalytic activity">
    <reaction evidence="29">
        <text>a ganglioside GM1 (d18:1(4E)) + CMP-N-acetyl-beta-neuraminate = a ganglioside GD1a (d18:1(4E)) + CMP + H(+)</text>
        <dbReference type="Rhea" id="RHEA:18021"/>
        <dbReference type="ChEBI" id="CHEBI:15378"/>
        <dbReference type="ChEBI" id="CHEBI:57812"/>
        <dbReference type="ChEBI" id="CHEBI:60377"/>
        <dbReference type="ChEBI" id="CHEBI:77709"/>
        <dbReference type="ChEBI" id="CHEBI:78445"/>
        <dbReference type="EC" id="2.4.3.2"/>
    </reaction>
    <physiologicalReaction direction="left-to-right" evidence="29">
        <dbReference type="Rhea" id="RHEA:18022"/>
    </physiologicalReaction>
</comment>
<dbReference type="Proteomes" id="UP001059041">
    <property type="component" value="Linkage Group LG16"/>
</dbReference>
<evidence type="ECO:0000256" key="39">
    <source>
        <dbReference type="PIRSR" id="PIRSR005557-2"/>
    </source>
</evidence>
<dbReference type="Pfam" id="PF00777">
    <property type="entry name" value="Glyco_transf_29"/>
    <property type="match status" value="1"/>
</dbReference>
<comment type="catalytic activity">
    <reaction evidence="17">
        <text>a beta-D-galactosyl-(1-&gt;3)-N-acetyl-alpha-D-galactosaminyl derivative + CMP-N-acetyl-beta-neuraminate = an N-acetyl-alpha-neuraminyl-(2-&gt;3)-beta-D-galactosyl-(1-&gt;3)-N-acetyl-alpha-D-galactosaminyl derivative + CMP + H(+)</text>
        <dbReference type="Rhea" id="RHEA:21616"/>
        <dbReference type="ChEBI" id="CHEBI:15378"/>
        <dbReference type="ChEBI" id="CHEBI:57812"/>
        <dbReference type="ChEBI" id="CHEBI:60377"/>
        <dbReference type="ChEBI" id="CHEBI:133470"/>
        <dbReference type="ChEBI" id="CHEBI:139596"/>
        <dbReference type="EC" id="2.4.3.4"/>
    </reaction>
    <physiologicalReaction direction="left-to-right" evidence="17">
        <dbReference type="Rhea" id="RHEA:21617"/>
    </physiologicalReaction>
</comment>
<evidence type="ECO:0000256" key="1">
    <source>
        <dbReference type="ARBA" id="ARBA00004447"/>
    </source>
</evidence>
<evidence type="ECO:0000256" key="7">
    <source>
        <dbReference type="ARBA" id="ARBA00022676"/>
    </source>
</evidence>
<evidence type="ECO:0000256" key="8">
    <source>
        <dbReference type="ARBA" id="ARBA00022679"/>
    </source>
</evidence>
<evidence type="ECO:0000256" key="9">
    <source>
        <dbReference type="ARBA" id="ARBA00022692"/>
    </source>
</evidence>
<dbReference type="InterPro" id="IPR038578">
    <property type="entry name" value="GT29-like_sf"/>
</dbReference>
<evidence type="ECO:0000256" key="38">
    <source>
        <dbReference type="PIRSR" id="PIRSR005557-1"/>
    </source>
</evidence>
<dbReference type="GO" id="GO:0003836">
    <property type="term" value="F:beta-galactoside (CMP) alpha-2,3-sialyltransferase activity"/>
    <property type="evidence" value="ECO:0007669"/>
    <property type="project" value="UniProtKB-EC"/>
</dbReference>
<dbReference type="Gene3D" id="3.90.1480.20">
    <property type="entry name" value="Glycosyl transferase family 29"/>
    <property type="match status" value="1"/>
</dbReference>
<dbReference type="PANTHER" id="PTHR46032">
    <property type="entry name" value="ALPHA-2,3-SIALYLTRANSFERASE ST3GAL I ISOFORM X1"/>
    <property type="match status" value="1"/>
</dbReference>
<keyword evidence="9 40" id="KW-0812">Transmembrane</keyword>
<feature type="binding site" evidence="38">
    <location>
        <position position="162"/>
    </location>
    <ligand>
        <name>substrate</name>
    </ligand>
</feature>
<keyword evidence="14 40" id="KW-0472">Membrane</keyword>
<comment type="catalytic activity">
    <reaction evidence="28">
        <text>a ganglioside GA1 (d18:1(4E)) + CMP-N-acetyl-beta-neuraminate = a ganglioside GM1b (d18:1(4E)) + CMP + H(+)</text>
        <dbReference type="Rhea" id="RHEA:47560"/>
        <dbReference type="ChEBI" id="CHEBI:15378"/>
        <dbReference type="ChEBI" id="CHEBI:27938"/>
        <dbReference type="ChEBI" id="CHEBI:57812"/>
        <dbReference type="ChEBI" id="CHEBI:60377"/>
        <dbReference type="ChEBI" id="CHEBI:78568"/>
    </reaction>
    <physiologicalReaction direction="left-to-right" evidence="28">
        <dbReference type="Rhea" id="RHEA:47561"/>
    </physiologicalReaction>
</comment>
<evidence type="ECO:0000256" key="40">
    <source>
        <dbReference type="SAM" id="Phobius"/>
    </source>
</evidence>
<dbReference type="OrthoDB" id="10264956at2759"/>
<evidence type="ECO:0000256" key="33">
    <source>
        <dbReference type="ARBA" id="ARBA00062545"/>
    </source>
</evidence>
<dbReference type="EMBL" id="JAFHDT010000016">
    <property type="protein sequence ID" value="KAI7798597.1"/>
    <property type="molecule type" value="Genomic_DNA"/>
</dbReference>
<comment type="pathway">
    <text evidence="3">Protein modification; protein glycosylation.</text>
</comment>
<comment type="subunit">
    <text evidence="33">Homodimer; disulfide-linked. Homodimer formation occurs in the endoplasmic reticulum.</text>
</comment>
<evidence type="ECO:0000256" key="16">
    <source>
        <dbReference type="ARBA" id="ARBA00023180"/>
    </source>
</evidence>
<dbReference type="EC" id="2.4.3.4" evidence="19"/>
<keyword evidence="10" id="KW-0735">Signal-anchor</keyword>
<feature type="binding site" evidence="38">
    <location>
        <position position="282"/>
    </location>
    <ligand>
        <name>substrate</name>
    </ligand>
</feature>
<name>A0A9W7TJT1_TRIRA</name>
<feature type="binding site" evidence="38">
    <location>
        <position position="222"/>
    </location>
    <ligand>
        <name>substrate</name>
    </ligand>
</feature>
<proteinExistence type="inferred from homology"/>
<evidence type="ECO:0000313" key="42">
    <source>
        <dbReference type="Proteomes" id="UP001059041"/>
    </source>
</evidence>
<evidence type="ECO:0000256" key="18">
    <source>
        <dbReference type="ARBA" id="ARBA00039106"/>
    </source>
</evidence>
<evidence type="ECO:0000256" key="28">
    <source>
        <dbReference type="ARBA" id="ARBA00043673"/>
    </source>
</evidence>
<dbReference type="AlphaFoldDB" id="A0A9W7TJT1"/>
<accession>A0A9W7TJT1</accession>
<protein>
    <recommendedName>
        <fullName evidence="20">CMP-N-acetylneuraminate-beta-galactosamide-alpha-2,3-sialyltransferase 1</fullName>
        <ecNumber evidence="18">2.4.3.2</ecNumber>
        <ecNumber evidence="19">2.4.3.4</ecNumber>
    </recommendedName>
    <alternativeName>
        <fullName evidence="34">CMP-N-acetylneuraminate-beta-galactosamide-alpha-2,3-sialyltransferase 2</fullName>
    </alternativeName>
    <alternativeName>
        <fullName evidence="27">Gal-NAc6S</fullName>
    </alternativeName>
    <alternativeName>
        <fullName evidence="24">Gal-beta-1,3-GalNAc-alpha-2,3-sialyltransferase</fullName>
    </alternativeName>
    <alternativeName>
        <fullName evidence="26">Monosialoganglioside sialyltransferase</fullName>
    </alternativeName>
    <alternativeName>
        <fullName evidence="22">ST3Gal I</fullName>
    </alternativeName>
    <alternativeName>
        <fullName evidence="35">ST3Gal II</fullName>
    </alternativeName>
    <alternativeName>
        <fullName evidence="23">ST3GalA.1</fullName>
    </alternativeName>
    <alternativeName>
        <fullName evidence="36">ST3GalA.2</fullName>
    </alternativeName>
    <alternativeName>
        <fullName evidence="21">ST3O</fullName>
    </alternativeName>
    <alternativeName>
        <fullName evidence="25">Sialyltransferase 4A</fullName>
    </alternativeName>
    <alternativeName>
        <fullName evidence="37">Sialyltransferase 4B</fullName>
    </alternativeName>
</protein>
<evidence type="ECO:0000256" key="15">
    <source>
        <dbReference type="ARBA" id="ARBA00023157"/>
    </source>
</evidence>
<comment type="catalytic activity">
    <reaction evidence="31">
        <text>ganglioside GM1 (d18:1(4E)/18:0) + CMP-N-acetyl-beta-neuraminate = ganglioside GD1a (18:1(4E)/18:0) + CMP + H(+)</text>
        <dbReference type="Rhea" id="RHEA:48248"/>
        <dbReference type="ChEBI" id="CHEBI:15378"/>
        <dbReference type="ChEBI" id="CHEBI:57812"/>
        <dbReference type="ChEBI" id="CHEBI:60377"/>
        <dbReference type="ChEBI" id="CHEBI:73110"/>
        <dbReference type="ChEBI" id="CHEBI:90153"/>
    </reaction>
    <physiologicalReaction direction="left-to-right" evidence="31">
        <dbReference type="Rhea" id="RHEA:48249"/>
    </physiologicalReaction>
</comment>
<evidence type="ECO:0000256" key="26">
    <source>
        <dbReference type="ARBA" id="ARBA00042990"/>
    </source>
</evidence>
<evidence type="ECO:0000256" key="21">
    <source>
        <dbReference type="ARBA" id="ARBA00041507"/>
    </source>
</evidence>
<evidence type="ECO:0000256" key="37">
    <source>
        <dbReference type="ARBA" id="ARBA00082805"/>
    </source>
</evidence>
<evidence type="ECO:0000256" key="22">
    <source>
        <dbReference type="ARBA" id="ARBA00041997"/>
    </source>
</evidence>
<reference evidence="41" key="1">
    <citation type="submission" date="2021-02" db="EMBL/GenBank/DDBJ databases">
        <title>Comparative genomics reveals that relaxation of natural selection precedes convergent phenotypic evolution of cavefish.</title>
        <authorList>
            <person name="Peng Z."/>
        </authorList>
    </citation>
    <scope>NUCLEOTIDE SEQUENCE</scope>
    <source>
        <tissue evidence="41">Muscle</tissue>
    </source>
</reference>
<evidence type="ECO:0000256" key="20">
    <source>
        <dbReference type="ARBA" id="ARBA00040101"/>
    </source>
</evidence>
<sequence>MAIVLRTLRHHHRYLTFLLSSTIVLFCFHFQNSVVIFTYNSYFRYVSEPAPCACATCALDRGRADGFSARYEPTVHLLLNSSNSELRADVFGWWKGLQNVTSVANYTSVVKNLFPLFSDKEHYSDAGPDRCRTCAVVGNSGNLLRSHYGPLIDSNDFVVRINKGPTGGFEKDVGSRTTHRIMYPESSVDVDNSTHLVLSPFKMLDIEWLISAFTTKNITKTYMNVSSTIQANKDKVMILHPEFMKYVYVNWTDSHGRYPSTGFLTLMFALHICDEVNVFGFGATKAGQWHHYFDETLTLYVNESHAGDFEYQTILRLEQEKRIVMFKGWT</sequence>
<evidence type="ECO:0000256" key="12">
    <source>
        <dbReference type="ARBA" id="ARBA00023034"/>
    </source>
</evidence>
<feature type="binding site" evidence="38">
    <location>
        <position position="262"/>
    </location>
    <ligand>
        <name>substrate</name>
    </ligand>
</feature>
<dbReference type="GO" id="GO:0097503">
    <property type="term" value="P:sialylation"/>
    <property type="evidence" value="ECO:0007669"/>
    <property type="project" value="TreeGrafter"/>
</dbReference>
<feature type="binding site" evidence="38">
    <location>
        <position position="139"/>
    </location>
    <ligand>
        <name>substrate</name>
    </ligand>
</feature>
<keyword evidence="8" id="KW-0808">Transferase</keyword>
<comment type="similarity">
    <text evidence="5">Belongs to the glycosyltransferase 29 family.</text>
</comment>
<feature type="transmembrane region" description="Helical" evidence="40">
    <location>
        <begin position="12"/>
        <end position="31"/>
    </location>
</feature>
<evidence type="ECO:0000256" key="4">
    <source>
        <dbReference type="ARBA" id="ARBA00004934"/>
    </source>
</evidence>
<dbReference type="GO" id="GO:0032580">
    <property type="term" value="C:Golgi cisterna membrane"/>
    <property type="evidence" value="ECO:0007669"/>
    <property type="project" value="UniProtKB-SubCell"/>
</dbReference>
<dbReference type="CDD" id="cd23966">
    <property type="entry name" value="GT29_ST3GAL1_2"/>
    <property type="match status" value="1"/>
</dbReference>
<evidence type="ECO:0000256" key="13">
    <source>
        <dbReference type="ARBA" id="ARBA00023098"/>
    </source>
</evidence>
<evidence type="ECO:0000256" key="32">
    <source>
        <dbReference type="ARBA" id="ARBA00052027"/>
    </source>
</evidence>
<evidence type="ECO:0000313" key="41">
    <source>
        <dbReference type="EMBL" id="KAI7798597.1"/>
    </source>
</evidence>